<dbReference type="Proteomes" id="UP001596087">
    <property type="component" value="Unassembled WGS sequence"/>
</dbReference>
<reference evidence="3" key="1">
    <citation type="journal article" date="2019" name="Int. J. Syst. Evol. Microbiol.">
        <title>The Global Catalogue of Microorganisms (GCM) 10K type strain sequencing project: providing services to taxonomists for standard genome sequencing and annotation.</title>
        <authorList>
            <consortium name="The Broad Institute Genomics Platform"/>
            <consortium name="The Broad Institute Genome Sequencing Center for Infectious Disease"/>
            <person name="Wu L."/>
            <person name="Ma J."/>
        </authorList>
    </citation>
    <scope>NUCLEOTIDE SEQUENCE [LARGE SCALE GENOMIC DNA]</scope>
    <source>
        <strain evidence="3">DFY41</strain>
    </source>
</reference>
<name>A0ABW0BKI0_9ACTN</name>
<dbReference type="RefSeq" id="WP_378591124.1">
    <property type="nucleotide sequence ID" value="NZ_JBHSKD010000018.1"/>
</dbReference>
<comment type="caution">
    <text evidence="2">The sequence shown here is derived from an EMBL/GenBank/DDBJ whole genome shotgun (WGS) entry which is preliminary data.</text>
</comment>
<feature type="transmembrane region" description="Helical" evidence="1">
    <location>
        <begin position="31"/>
        <end position="52"/>
    </location>
</feature>
<keyword evidence="3" id="KW-1185">Reference proteome</keyword>
<gene>
    <name evidence="2" type="ORF">ACFPGP_14000</name>
</gene>
<dbReference type="EMBL" id="JBHSKD010000018">
    <property type="protein sequence ID" value="MFC5177790.1"/>
    <property type="molecule type" value="Genomic_DNA"/>
</dbReference>
<sequence>MEVYYYISAFILGCVSALVCWILAQRKGRSPIGFAIVGFFLPLVGIIVAAVWPRAESA</sequence>
<evidence type="ECO:0008006" key="4">
    <source>
        <dbReference type="Google" id="ProtNLM"/>
    </source>
</evidence>
<accession>A0ABW0BKI0</accession>
<evidence type="ECO:0000313" key="3">
    <source>
        <dbReference type="Proteomes" id="UP001596087"/>
    </source>
</evidence>
<keyword evidence="1" id="KW-1133">Transmembrane helix</keyword>
<organism evidence="2 3">
    <name type="scientific">Nocardioides taihuensis</name>
    <dbReference type="NCBI Taxonomy" id="1835606"/>
    <lineage>
        <taxon>Bacteria</taxon>
        <taxon>Bacillati</taxon>
        <taxon>Actinomycetota</taxon>
        <taxon>Actinomycetes</taxon>
        <taxon>Propionibacteriales</taxon>
        <taxon>Nocardioidaceae</taxon>
        <taxon>Nocardioides</taxon>
    </lineage>
</organism>
<evidence type="ECO:0000313" key="2">
    <source>
        <dbReference type="EMBL" id="MFC5177790.1"/>
    </source>
</evidence>
<protein>
    <recommendedName>
        <fullName evidence="4">Cardiolipin synthase N-terminal domain-containing protein</fullName>
    </recommendedName>
</protein>
<feature type="transmembrane region" description="Helical" evidence="1">
    <location>
        <begin position="6"/>
        <end position="24"/>
    </location>
</feature>
<evidence type="ECO:0000256" key="1">
    <source>
        <dbReference type="SAM" id="Phobius"/>
    </source>
</evidence>
<keyword evidence="1" id="KW-0812">Transmembrane</keyword>
<proteinExistence type="predicted"/>
<keyword evidence="1" id="KW-0472">Membrane</keyword>